<dbReference type="SUPFAM" id="SSF48264">
    <property type="entry name" value="Cytochrome P450"/>
    <property type="match status" value="1"/>
</dbReference>
<dbReference type="InterPro" id="IPR001128">
    <property type="entry name" value="Cyt_P450"/>
</dbReference>
<dbReference type="PANTHER" id="PTHR24296">
    <property type="entry name" value="CYTOCHROME P450"/>
    <property type="match status" value="1"/>
</dbReference>
<dbReference type="InterPro" id="IPR002401">
    <property type="entry name" value="Cyt_P450_E_grp-I"/>
</dbReference>
<evidence type="ECO:0000256" key="1">
    <source>
        <dbReference type="ARBA" id="ARBA00001971"/>
    </source>
</evidence>
<organism evidence="9 10">
    <name type="scientific">Forsythia ovata</name>
    <dbReference type="NCBI Taxonomy" id="205694"/>
    <lineage>
        <taxon>Eukaryota</taxon>
        <taxon>Viridiplantae</taxon>
        <taxon>Streptophyta</taxon>
        <taxon>Embryophyta</taxon>
        <taxon>Tracheophyta</taxon>
        <taxon>Spermatophyta</taxon>
        <taxon>Magnoliopsida</taxon>
        <taxon>eudicotyledons</taxon>
        <taxon>Gunneridae</taxon>
        <taxon>Pentapetalae</taxon>
        <taxon>asterids</taxon>
        <taxon>lamiids</taxon>
        <taxon>Lamiales</taxon>
        <taxon>Oleaceae</taxon>
        <taxon>Forsythieae</taxon>
        <taxon>Forsythia</taxon>
    </lineage>
</organism>
<dbReference type="AlphaFoldDB" id="A0ABD1X023"/>
<comment type="cofactor">
    <cofactor evidence="1 7">
        <name>heme</name>
        <dbReference type="ChEBI" id="CHEBI:30413"/>
    </cofactor>
</comment>
<evidence type="ECO:0000256" key="5">
    <source>
        <dbReference type="ARBA" id="ARBA00023002"/>
    </source>
</evidence>
<evidence type="ECO:0000256" key="4">
    <source>
        <dbReference type="ARBA" id="ARBA00022723"/>
    </source>
</evidence>
<dbReference type="EMBL" id="JBFOLJ010000002">
    <property type="protein sequence ID" value="KAL2554273.1"/>
    <property type="molecule type" value="Genomic_DNA"/>
</dbReference>
<dbReference type="PRINTS" id="PR00463">
    <property type="entry name" value="EP450I"/>
</dbReference>
<keyword evidence="8" id="KW-0812">Transmembrane</keyword>
<keyword evidence="8" id="KW-0472">Membrane</keyword>
<dbReference type="GO" id="GO:0046872">
    <property type="term" value="F:metal ion binding"/>
    <property type="evidence" value="ECO:0007669"/>
    <property type="project" value="UniProtKB-KW"/>
</dbReference>
<protein>
    <submittedName>
        <fullName evidence="9">Cytochrome</fullName>
    </submittedName>
</protein>
<dbReference type="Pfam" id="PF00067">
    <property type="entry name" value="p450"/>
    <property type="match status" value="1"/>
</dbReference>
<evidence type="ECO:0000256" key="3">
    <source>
        <dbReference type="ARBA" id="ARBA00010617"/>
    </source>
</evidence>
<dbReference type="PRINTS" id="PR00385">
    <property type="entry name" value="P450"/>
</dbReference>
<feature type="binding site" description="axial binding residue" evidence="7">
    <location>
        <position position="442"/>
    </location>
    <ligand>
        <name>heme</name>
        <dbReference type="ChEBI" id="CHEBI:30413"/>
    </ligand>
    <ligandPart>
        <name>Fe</name>
        <dbReference type="ChEBI" id="CHEBI:18248"/>
    </ligandPart>
</feature>
<evidence type="ECO:0000256" key="2">
    <source>
        <dbReference type="ARBA" id="ARBA00004167"/>
    </source>
</evidence>
<dbReference type="InterPro" id="IPR036396">
    <property type="entry name" value="Cyt_P450_sf"/>
</dbReference>
<dbReference type="GO" id="GO:0016020">
    <property type="term" value="C:membrane"/>
    <property type="evidence" value="ECO:0007669"/>
    <property type="project" value="UniProtKB-SubCell"/>
</dbReference>
<keyword evidence="5" id="KW-0560">Oxidoreductase</keyword>
<sequence>MEPAISGFFRSFDQEFCCFLIIMVLLIFLILYFARLRVWCNCEICQTYMKSSWKNQFDNLCDWYTYLLKNSPTQTIHIHVLDNTVTANTDNVEYMLKTRFDNFPKGKPFSEILGDFLGRGIFNVDGDLWRFQRKMSSLELSRTSIRSYAFEVVRHEIDRRLIPLLESVQGEEDIFIDLQDVFRRFSFDIICRFSFGLDPKCLELSLPISKFAVSFDLASKLSAERAMTVSPLVWKIRRLLNIGNEKKLRQSIDTINKLAQEVINQRRKFGFSDQKDLLSRFMASVSDETFLRDIVVSFLLAGRDTVASVLTSFFWLIANHPEAEAAILVEADRVIGQNKEIRSYEQMKELHYLHAAVYESMRLYPPIQFDSKFCLNDDVLPDGTTVKKGTRVTYHPYAMGRIEELWGTDCLQFKPERWLRDGIFFQENPFKFPVFQAGIRVCLGKEMALVELKTCCTFIGETFPAERDGKHKASLISTIRTQTYYSMQMYLGDDM</sequence>
<keyword evidence="4 7" id="KW-0479">Metal-binding</keyword>
<accession>A0ABD1X023</accession>
<dbReference type="Gene3D" id="1.10.630.10">
    <property type="entry name" value="Cytochrome P450"/>
    <property type="match status" value="1"/>
</dbReference>
<evidence type="ECO:0000313" key="10">
    <source>
        <dbReference type="Proteomes" id="UP001604277"/>
    </source>
</evidence>
<evidence type="ECO:0000313" key="9">
    <source>
        <dbReference type="EMBL" id="KAL2554273.1"/>
    </source>
</evidence>
<feature type="transmembrane region" description="Helical" evidence="8">
    <location>
        <begin position="16"/>
        <end position="34"/>
    </location>
</feature>
<comment type="subcellular location">
    <subcellularLocation>
        <location evidence="2">Membrane</location>
        <topology evidence="2">Single-pass membrane protein</topology>
    </subcellularLocation>
</comment>
<comment type="caution">
    <text evidence="9">The sequence shown here is derived from an EMBL/GenBank/DDBJ whole genome shotgun (WGS) entry which is preliminary data.</text>
</comment>
<dbReference type="CDD" id="cd11064">
    <property type="entry name" value="CYP86A"/>
    <property type="match status" value="1"/>
</dbReference>
<keyword evidence="8" id="KW-1133">Transmembrane helix</keyword>
<name>A0ABD1X023_9LAMI</name>
<reference evidence="10" key="1">
    <citation type="submission" date="2024-07" db="EMBL/GenBank/DDBJ databases">
        <title>Two chromosome-level genome assemblies of Korean endemic species Abeliophyllum distichum and Forsythia ovata (Oleaceae).</title>
        <authorList>
            <person name="Jang H."/>
        </authorList>
    </citation>
    <scope>NUCLEOTIDE SEQUENCE [LARGE SCALE GENOMIC DNA]</scope>
</reference>
<evidence type="ECO:0000256" key="7">
    <source>
        <dbReference type="PIRSR" id="PIRSR602401-1"/>
    </source>
</evidence>
<gene>
    <name evidence="9" type="ORF">Fot_07892</name>
</gene>
<dbReference type="Proteomes" id="UP001604277">
    <property type="component" value="Unassembled WGS sequence"/>
</dbReference>
<evidence type="ECO:0000256" key="8">
    <source>
        <dbReference type="SAM" id="Phobius"/>
    </source>
</evidence>
<comment type="similarity">
    <text evidence="3">Belongs to the cytochrome P450 family.</text>
</comment>
<dbReference type="GO" id="GO:0016491">
    <property type="term" value="F:oxidoreductase activity"/>
    <property type="evidence" value="ECO:0007669"/>
    <property type="project" value="UniProtKB-KW"/>
</dbReference>
<keyword evidence="6 7" id="KW-0408">Iron</keyword>
<evidence type="ECO:0000256" key="6">
    <source>
        <dbReference type="ARBA" id="ARBA00023004"/>
    </source>
</evidence>
<keyword evidence="7" id="KW-0349">Heme</keyword>
<keyword evidence="10" id="KW-1185">Reference proteome</keyword>
<proteinExistence type="inferred from homology"/>